<accession>A0A9X2YB26</accession>
<feature type="compositionally biased region" description="Low complexity" evidence="1">
    <location>
        <begin position="1"/>
        <end position="13"/>
    </location>
</feature>
<comment type="caution">
    <text evidence="4">The sequence shown here is derived from an EMBL/GenBank/DDBJ whole genome shotgun (WGS) entry which is preliminary data.</text>
</comment>
<evidence type="ECO:0000259" key="3">
    <source>
        <dbReference type="Pfam" id="PF08044"/>
    </source>
</evidence>
<evidence type="ECO:0000256" key="2">
    <source>
        <dbReference type="SAM" id="Phobius"/>
    </source>
</evidence>
<keyword evidence="2" id="KW-0472">Membrane</keyword>
<dbReference type="AlphaFoldDB" id="A0A9X2YB26"/>
<evidence type="ECO:0000256" key="1">
    <source>
        <dbReference type="SAM" id="MobiDB-lite"/>
    </source>
</evidence>
<proteinExistence type="predicted"/>
<keyword evidence="2" id="KW-1133">Transmembrane helix</keyword>
<evidence type="ECO:0000313" key="5">
    <source>
        <dbReference type="Proteomes" id="UP001140293"/>
    </source>
</evidence>
<organism evidence="4 5">
    <name type="scientific">[Mycobacterium] manitobense</name>
    <dbReference type="NCBI Taxonomy" id="190147"/>
    <lineage>
        <taxon>Bacteria</taxon>
        <taxon>Bacillati</taxon>
        <taxon>Actinomycetota</taxon>
        <taxon>Actinomycetes</taxon>
        <taxon>Mycobacteriales</taxon>
        <taxon>Mycobacteriaceae</taxon>
        <taxon>Mycolicibacterium</taxon>
    </lineage>
</organism>
<dbReference type="Proteomes" id="UP001140293">
    <property type="component" value="Unassembled WGS sequence"/>
</dbReference>
<name>A0A9X2YB26_9MYCO</name>
<dbReference type="Pfam" id="PF08044">
    <property type="entry name" value="DUF1707"/>
    <property type="match status" value="1"/>
</dbReference>
<dbReference type="InterPro" id="IPR012551">
    <property type="entry name" value="DUF1707_SHOCT-like"/>
</dbReference>
<feature type="transmembrane region" description="Helical" evidence="2">
    <location>
        <begin position="90"/>
        <end position="112"/>
    </location>
</feature>
<dbReference type="RefSeq" id="WP_264013466.1">
    <property type="nucleotide sequence ID" value="NZ_JACKSJ010000118.1"/>
</dbReference>
<sequence>MATAGSGRRTSGTRARDTDRNDTCKVLDTALAEGQLSMTEHGERVKAATNAATLGDLQALMSDLQTAAPAQMRDLKEPRKLPQPGTGAGWGLRLATAAVLVLFGIAVGWGLYGNTSSPLSFETDPGAKADGIPARVLTPPRQLLSLGGINGLFEQMRKKFGSTEGFELDIRPDQAYLRIPDPRDARRTLMYTYAGGWSDDPSESNTDSDARPIDLARFNVEAVLGAMRGGPQTVGLPANDPAELRLDISPSDDPLTPGDVRLMVYVDGEFKDGHFTLTPDGELKDVYRAS</sequence>
<keyword evidence="5" id="KW-1185">Reference proteome</keyword>
<feature type="domain" description="DUF1707" evidence="3">
    <location>
        <begin position="13"/>
        <end position="65"/>
    </location>
</feature>
<feature type="region of interest" description="Disordered" evidence="1">
    <location>
        <begin position="1"/>
        <end position="21"/>
    </location>
</feature>
<reference evidence="4" key="2">
    <citation type="journal article" date="2022" name="BMC Genomics">
        <title>Comparative genome analysis of mycobacteria focusing on tRNA and non-coding RNA.</title>
        <authorList>
            <person name="Behra P.R.K."/>
            <person name="Pettersson B.M.F."/>
            <person name="Ramesh M."/>
            <person name="Das S."/>
            <person name="Dasgupta S."/>
            <person name="Kirsebom L.A."/>
        </authorList>
    </citation>
    <scope>NUCLEOTIDE SEQUENCE</scope>
    <source>
        <strain evidence="4">DSM 44615</strain>
    </source>
</reference>
<keyword evidence="2" id="KW-0812">Transmembrane</keyword>
<reference evidence="4" key="1">
    <citation type="submission" date="2020-07" db="EMBL/GenBank/DDBJ databases">
        <authorList>
            <person name="Pettersson B.M.F."/>
            <person name="Behra P.R.K."/>
            <person name="Ramesh M."/>
            <person name="Das S."/>
            <person name="Dasgupta S."/>
            <person name="Kirsebom L.A."/>
        </authorList>
    </citation>
    <scope>NUCLEOTIDE SEQUENCE</scope>
    <source>
        <strain evidence="4">DSM 44615</strain>
    </source>
</reference>
<dbReference type="EMBL" id="JACKSJ010000118">
    <property type="protein sequence ID" value="MCV7171277.1"/>
    <property type="molecule type" value="Genomic_DNA"/>
</dbReference>
<dbReference type="PANTHER" id="PTHR40763">
    <property type="entry name" value="MEMBRANE PROTEIN-RELATED"/>
    <property type="match status" value="1"/>
</dbReference>
<dbReference type="PANTHER" id="PTHR40763:SF4">
    <property type="entry name" value="DUF1707 DOMAIN-CONTAINING PROTEIN"/>
    <property type="match status" value="1"/>
</dbReference>
<evidence type="ECO:0000313" key="4">
    <source>
        <dbReference type="EMBL" id="MCV7171277.1"/>
    </source>
</evidence>
<protein>
    <submittedName>
        <fullName evidence="4">DUF1707 domain-containing protein</fullName>
    </submittedName>
</protein>
<gene>
    <name evidence="4" type="ORF">H7I41_15285</name>
</gene>